<comment type="similarity">
    <text evidence="2">Belongs to the UPF0718 family.</text>
</comment>
<feature type="transmembrane region" description="Helical" evidence="8">
    <location>
        <begin position="326"/>
        <end position="348"/>
    </location>
</feature>
<evidence type="ECO:0000256" key="8">
    <source>
        <dbReference type="SAM" id="Phobius"/>
    </source>
</evidence>
<evidence type="ECO:0000256" key="7">
    <source>
        <dbReference type="SAM" id="MobiDB-lite"/>
    </source>
</evidence>
<sequence length="396" mass="42370">MTLLNNFWQLFLLSAPWLMLGLLIAGLLNVYLPENLLSKHLGKEGFWTTVKAALIGAPLPLCSCGVIPAAIGLRRAGASKSATTAFLVSTPETGVDSVSVSYILLGPFMAVIRPIAAICSAIVAGVLVGRESKNDKKGSFNNSRKNESDSCSASDVKTAPSLCCDTQSKVPQQSTHSTNNENEKPLSDSCCSSNIEKEEPLGCSVNSIKHTGQWLKLKAAISFSCNKLLEDTMKWLLIGLFFAALVQTYVPESFLSQWGSGVLAMLVVILVSIPMYICATASTPIAAGLLMSGLSPGSILVFMLAGPATNIATLGVVANELGKRALAAYLIGVIGVAVVFGFLTDFLVEKYGFVVSPLIGEEYDILPNWLTLLCSIVLIALMLRLMVNWYMKKIKH</sequence>
<name>A0A0F9PHT1_9ZZZZ</name>
<comment type="caution">
    <text evidence="9">The sequence shown here is derived from an EMBL/GenBank/DDBJ whole genome shotgun (WGS) entry which is preliminary data.</text>
</comment>
<evidence type="ECO:0000313" key="9">
    <source>
        <dbReference type="EMBL" id="KKN29734.1"/>
    </source>
</evidence>
<feature type="region of interest" description="Disordered" evidence="7">
    <location>
        <begin position="134"/>
        <end position="190"/>
    </location>
</feature>
<feature type="transmembrane region" description="Helical" evidence="8">
    <location>
        <begin position="7"/>
        <end position="32"/>
    </location>
</feature>
<protein>
    <recommendedName>
        <fullName evidence="10">Permease</fullName>
    </recommendedName>
</protein>
<feature type="transmembrane region" description="Helical" evidence="8">
    <location>
        <begin position="52"/>
        <end position="73"/>
    </location>
</feature>
<dbReference type="InterPro" id="IPR052923">
    <property type="entry name" value="UPF0718"/>
</dbReference>
<dbReference type="GO" id="GO:0005886">
    <property type="term" value="C:plasma membrane"/>
    <property type="evidence" value="ECO:0007669"/>
    <property type="project" value="UniProtKB-SubCell"/>
</dbReference>
<evidence type="ECO:0000256" key="4">
    <source>
        <dbReference type="ARBA" id="ARBA00022692"/>
    </source>
</evidence>
<evidence type="ECO:0000256" key="2">
    <source>
        <dbReference type="ARBA" id="ARBA00006386"/>
    </source>
</evidence>
<feature type="compositionally biased region" description="Basic and acidic residues" evidence="7">
    <location>
        <begin position="134"/>
        <end position="148"/>
    </location>
</feature>
<gene>
    <name evidence="9" type="ORF">LCGC14_0841100</name>
</gene>
<keyword evidence="5 8" id="KW-1133">Transmembrane helix</keyword>
<dbReference type="NCBIfam" id="NF033936">
    <property type="entry name" value="CuZnOut_SO0444"/>
    <property type="match status" value="1"/>
</dbReference>
<dbReference type="AlphaFoldDB" id="A0A0F9PHT1"/>
<dbReference type="PANTHER" id="PTHR34184:SF4">
    <property type="entry name" value="UPF0718 PROTEIN YCGR"/>
    <property type="match status" value="1"/>
</dbReference>
<feature type="transmembrane region" description="Helical" evidence="8">
    <location>
        <begin position="111"/>
        <end position="129"/>
    </location>
</feature>
<dbReference type="Pfam" id="PF03773">
    <property type="entry name" value="ArsP_1"/>
    <property type="match status" value="1"/>
</dbReference>
<reference evidence="9" key="1">
    <citation type="journal article" date="2015" name="Nature">
        <title>Complex archaea that bridge the gap between prokaryotes and eukaryotes.</title>
        <authorList>
            <person name="Spang A."/>
            <person name="Saw J.H."/>
            <person name="Jorgensen S.L."/>
            <person name="Zaremba-Niedzwiedzka K."/>
            <person name="Martijn J."/>
            <person name="Lind A.E."/>
            <person name="van Eijk R."/>
            <person name="Schleper C."/>
            <person name="Guy L."/>
            <person name="Ettema T.J."/>
        </authorList>
    </citation>
    <scope>NUCLEOTIDE SEQUENCE</scope>
</reference>
<evidence type="ECO:0000256" key="5">
    <source>
        <dbReference type="ARBA" id="ARBA00022989"/>
    </source>
</evidence>
<dbReference type="EMBL" id="LAZR01002462">
    <property type="protein sequence ID" value="KKN29734.1"/>
    <property type="molecule type" value="Genomic_DNA"/>
</dbReference>
<dbReference type="InterPro" id="IPR005524">
    <property type="entry name" value="DUF318"/>
</dbReference>
<organism evidence="9">
    <name type="scientific">marine sediment metagenome</name>
    <dbReference type="NCBI Taxonomy" id="412755"/>
    <lineage>
        <taxon>unclassified sequences</taxon>
        <taxon>metagenomes</taxon>
        <taxon>ecological metagenomes</taxon>
    </lineage>
</organism>
<feature type="compositionally biased region" description="Polar residues" evidence="7">
    <location>
        <begin position="164"/>
        <end position="180"/>
    </location>
</feature>
<dbReference type="PANTHER" id="PTHR34184">
    <property type="entry name" value="UPF0718 PROTEIN YCGR"/>
    <property type="match status" value="1"/>
</dbReference>
<evidence type="ECO:0000256" key="6">
    <source>
        <dbReference type="ARBA" id="ARBA00023136"/>
    </source>
</evidence>
<comment type="subcellular location">
    <subcellularLocation>
        <location evidence="1">Cell membrane</location>
        <topology evidence="1">Multi-pass membrane protein</topology>
    </subcellularLocation>
</comment>
<proteinExistence type="inferred from homology"/>
<accession>A0A0F9PHT1</accession>
<keyword evidence="3" id="KW-1003">Cell membrane</keyword>
<evidence type="ECO:0000256" key="3">
    <source>
        <dbReference type="ARBA" id="ARBA00022475"/>
    </source>
</evidence>
<evidence type="ECO:0000256" key="1">
    <source>
        <dbReference type="ARBA" id="ARBA00004651"/>
    </source>
</evidence>
<keyword evidence="4 8" id="KW-0812">Transmembrane</keyword>
<keyword evidence="6 8" id="KW-0472">Membrane</keyword>
<feature type="transmembrane region" description="Helical" evidence="8">
    <location>
        <begin position="369"/>
        <end position="391"/>
    </location>
</feature>
<evidence type="ECO:0008006" key="10">
    <source>
        <dbReference type="Google" id="ProtNLM"/>
    </source>
</evidence>
<feature type="transmembrane region" description="Helical" evidence="8">
    <location>
        <begin position="256"/>
        <end position="278"/>
    </location>
</feature>